<dbReference type="VEuPathDB" id="VectorBase:ISCW012917"/>
<keyword evidence="2" id="KW-0769">Symport</keyword>
<dbReference type="InterPro" id="IPR038377">
    <property type="entry name" value="Na/Glc_symporter_sf"/>
</dbReference>
<dbReference type="InterPro" id="IPR052244">
    <property type="entry name" value="Choline_transporter"/>
</dbReference>
<evidence type="ECO:0000256" key="2">
    <source>
        <dbReference type="ARBA" id="ARBA00022847"/>
    </source>
</evidence>
<reference evidence="8" key="2">
    <citation type="submission" date="2020-05" db="UniProtKB">
        <authorList>
            <consortium name="EnsemblMetazoa"/>
        </authorList>
    </citation>
    <scope>IDENTIFICATION</scope>
    <source>
        <strain evidence="8">wikel</strain>
    </source>
</reference>
<dbReference type="PaxDb" id="6945-B7QCJ9"/>
<dbReference type="VEuPathDB" id="VectorBase:ISCI012917"/>
<proteinExistence type="predicted"/>
<evidence type="ECO:0000313" key="9">
    <source>
        <dbReference type="Proteomes" id="UP000001555"/>
    </source>
</evidence>
<evidence type="ECO:0000313" key="7">
    <source>
        <dbReference type="EMBL" id="EEC16571.1"/>
    </source>
</evidence>
<dbReference type="EMBL" id="ABJB011120646">
    <property type="status" value="NOT_ANNOTATED_CDS"/>
    <property type="molecule type" value="Genomic_DNA"/>
</dbReference>
<evidence type="ECO:0000313" key="8">
    <source>
        <dbReference type="EnsemblMetazoa" id="ISCW012917-PA"/>
    </source>
</evidence>
<sequence>MQHLTPASVSFLGQGAVAAASMSSADACMLSTGALFTKNVYVPLIRPKVGIVDVGLLRVASMPIIETATWL</sequence>
<evidence type="ECO:0000256" key="1">
    <source>
        <dbReference type="ARBA" id="ARBA00022448"/>
    </source>
</evidence>
<gene>
    <name evidence="7" type="ORF">IscW_ISCW012917</name>
</gene>
<dbReference type="AlphaFoldDB" id="B7QCJ9"/>
<dbReference type="GO" id="GO:0006814">
    <property type="term" value="P:sodium ion transport"/>
    <property type="evidence" value="ECO:0007669"/>
    <property type="project" value="UniProtKB-KW"/>
</dbReference>
<dbReference type="PANTHER" id="PTHR45897:SF4">
    <property type="entry name" value="HIGH-AFFINITY CHOLINE TRANSPORTER 1"/>
    <property type="match status" value="1"/>
</dbReference>
<keyword evidence="1" id="KW-0813">Transport</keyword>
<evidence type="ECO:0000256" key="3">
    <source>
        <dbReference type="ARBA" id="ARBA00023053"/>
    </source>
</evidence>
<dbReference type="Gene3D" id="1.20.1730.10">
    <property type="entry name" value="Sodium/glucose cotransporter"/>
    <property type="match status" value="1"/>
</dbReference>
<evidence type="ECO:0000256" key="4">
    <source>
        <dbReference type="ARBA" id="ARBA00023065"/>
    </source>
</evidence>
<dbReference type="PANTHER" id="PTHR45897">
    <property type="entry name" value="HIGH-AFFINITY CHOLINE TRANSPORTER 1"/>
    <property type="match status" value="1"/>
</dbReference>
<evidence type="ECO:0000256" key="5">
    <source>
        <dbReference type="ARBA" id="ARBA00023180"/>
    </source>
</evidence>
<dbReference type="HOGENOM" id="CLU_2742890_0_0_1"/>
<evidence type="ECO:0000256" key="6">
    <source>
        <dbReference type="ARBA" id="ARBA00023201"/>
    </source>
</evidence>
<keyword evidence="5" id="KW-0325">Glycoprotein</keyword>
<keyword evidence="6" id="KW-0739">Sodium transport</keyword>
<protein>
    <submittedName>
        <fullName evidence="7 8">Uncharacterized protein</fullName>
    </submittedName>
</protein>
<accession>B7QCJ9</accession>
<dbReference type="Proteomes" id="UP000001555">
    <property type="component" value="Unassembled WGS sequence"/>
</dbReference>
<keyword evidence="9" id="KW-1185">Reference proteome</keyword>
<dbReference type="InParanoid" id="B7QCJ9"/>
<dbReference type="EMBL" id="DS908063">
    <property type="protein sequence ID" value="EEC16571.1"/>
    <property type="molecule type" value="Genomic_DNA"/>
</dbReference>
<keyword evidence="4" id="KW-0406">Ion transport</keyword>
<name>B7QCJ9_IXOSC</name>
<dbReference type="FunFam" id="1.20.1730.10:FF:000073">
    <property type="entry name" value="Uncharacterized protein"/>
    <property type="match status" value="1"/>
</dbReference>
<dbReference type="EnsemblMetazoa" id="ISCW012917-RA">
    <property type="protein sequence ID" value="ISCW012917-PA"/>
    <property type="gene ID" value="ISCW012917"/>
</dbReference>
<reference evidence="7 9" key="1">
    <citation type="submission" date="2008-03" db="EMBL/GenBank/DDBJ databases">
        <title>Annotation of Ixodes scapularis.</title>
        <authorList>
            <consortium name="Ixodes scapularis Genome Project Consortium"/>
            <person name="Caler E."/>
            <person name="Hannick L.I."/>
            <person name="Bidwell S."/>
            <person name="Joardar V."/>
            <person name="Thiagarajan M."/>
            <person name="Amedeo P."/>
            <person name="Galinsky K.J."/>
            <person name="Schobel S."/>
            <person name="Inman J."/>
            <person name="Hostetler J."/>
            <person name="Miller J."/>
            <person name="Hammond M."/>
            <person name="Megy K."/>
            <person name="Lawson D."/>
            <person name="Kodira C."/>
            <person name="Sutton G."/>
            <person name="Meyer J."/>
            <person name="Hill C.A."/>
            <person name="Birren B."/>
            <person name="Nene V."/>
            <person name="Collins F."/>
            <person name="Alarcon-Chaidez F."/>
            <person name="Wikel S."/>
            <person name="Strausberg R."/>
        </authorList>
    </citation>
    <scope>NUCLEOTIDE SEQUENCE [LARGE SCALE GENOMIC DNA]</scope>
    <source>
        <strain evidence="9">Wikel</strain>
        <strain evidence="7">Wikel colony</strain>
    </source>
</reference>
<dbReference type="GO" id="GO:0015293">
    <property type="term" value="F:symporter activity"/>
    <property type="evidence" value="ECO:0007669"/>
    <property type="project" value="UniProtKB-KW"/>
</dbReference>
<organism>
    <name type="scientific">Ixodes scapularis</name>
    <name type="common">Black-legged tick</name>
    <name type="synonym">Deer tick</name>
    <dbReference type="NCBI Taxonomy" id="6945"/>
    <lineage>
        <taxon>Eukaryota</taxon>
        <taxon>Metazoa</taxon>
        <taxon>Ecdysozoa</taxon>
        <taxon>Arthropoda</taxon>
        <taxon>Chelicerata</taxon>
        <taxon>Arachnida</taxon>
        <taxon>Acari</taxon>
        <taxon>Parasitiformes</taxon>
        <taxon>Ixodida</taxon>
        <taxon>Ixodoidea</taxon>
        <taxon>Ixodidae</taxon>
        <taxon>Ixodinae</taxon>
        <taxon>Ixodes</taxon>
    </lineage>
</organism>
<keyword evidence="3" id="KW-0915">Sodium</keyword>